<comment type="caution">
    <text evidence="2">The sequence shown here is derived from an EMBL/GenBank/DDBJ whole genome shotgun (WGS) entry which is preliminary data.</text>
</comment>
<gene>
    <name evidence="2" type="ORF">BK664_28650</name>
</gene>
<keyword evidence="2" id="KW-0378">Hydrolase</keyword>
<reference evidence="2 3" key="1">
    <citation type="submission" date="2016-10" db="EMBL/GenBank/DDBJ databases">
        <title>Comparative genome analysis of multiple Pseudomonas spp. focuses on biocontrol and plant growth promoting traits.</title>
        <authorList>
            <person name="Tao X.-Y."/>
            <person name="Taylor C.G."/>
        </authorList>
    </citation>
    <scope>NUCLEOTIDE SEQUENCE [LARGE SCALE GENOMIC DNA]</scope>
    <source>
        <strain evidence="2 3">38D4</strain>
    </source>
</reference>
<protein>
    <submittedName>
        <fullName evidence="2">HNH endonuclease</fullName>
    </submittedName>
</protein>
<dbReference type="InterPro" id="IPR003615">
    <property type="entry name" value="HNH_nuc"/>
</dbReference>
<feature type="domain" description="HNH" evidence="1">
    <location>
        <begin position="228"/>
        <end position="266"/>
    </location>
</feature>
<evidence type="ECO:0000259" key="1">
    <source>
        <dbReference type="Pfam" id="PF01844"/>
    </source>
</evidence>
<evidence type="ECO:0000313" key="3">
    <source>
        <dbReference type="Proteomes" id="UP000286351"/>
    </source>
</evidence>
<dbReference type="Gene3D" id="1.10.30.50">
    <property type="match status" value="1"/>
</dbReference>
<organism evidence="2 3">
    <name type="scientific">Pseudomonas brassicacearum</name>
    <dbReference type="NCBI Taxonomy" id="930166"/>
    <lineage>
        <taxon>Bacteria</taxon>
        <taxon>Pseudomonadati</taxon>
        <taxon>Pseudomonadota</taxon>
        <taxon>Gammaproteobacteria</taxon>
        <taxon>Pseudomonadales</taxon>
        <taxon>Pseudomonadaceae</taxon>
        <taxon>Pseudomonas</taxon>
    </lineage>
</organism>
<proteinExistence type="predicted"/>
<evidence type="ECO:0000313" key="2">
    <source>
        <dbReference type="EMBL" id="RON32025.1"/>
    </source>
</evidence>
<keyword evidence="2" id="KW-0540">Nuclease</keyword>
<dbReference type="AlphaFoldDB" id="A0A423J2U8"/>
<sequence length="291" mass="32013">MTLDPRSLAERVSAEIGLELTGTEGQDGDGCRWFELLPAGHPAGQTFTIRTIVGWRRVDVHFRPGNFAGDLIHAMSSVDEACRRTFGAILATCREAGAEVLLTVNGTTCDYEDHTIWEYQWRSLGLLISKGMLAINGGDAETDMREIELWTSRLAAAIVALLPLEAEEIADESLEVVGLPEGAKTRIEVNRYERDRRNRAAAIAIHGYACKVCYLEMSERYGPAAAGLIEVHHVTPVSKVGPGYILDPRTDLIPLCPNCHSAAHRRSPPFTVVELQKILQQRKKDGRAAQA</sequence>
<dbReference type="GO" id="GO:0004519">
    <property type="term" value="F:endonuclease activity"/>
    <property type="evidence" value="ECO:0007669"/>
    <property type="project" value="UniProtKB-KW"/>
</dbReference>
<dbReference type="GO" id="GO:0003676">
    <property type="term" value="F:nucleic acid binding"/>
    <property type="evidence" value="ECO:0007669"/>
    <property type="project" value="InterPro"/>
</dbReference>
<accession>A0A423J2U8</accession>
<dbReference type="Pfam" id="PF01844">
    <property type="entry name" value="HNH"/>
    <property type="match status" value="1"/>
</dbReference>
<name>A0A423J2U8_9PSED</name>
<dbReference type="EMBL" id="MOBO01000035">
    <property type="protein sequence ID" value="RON32025.1"/>
    <property type="molecule type" value="Genomic_DNA"/>
</dbReference>
<dbReference type="CDD" id="cd00085">
    <property type="entry name" value="HNHc"/>
    <property type="match status" value="1"/>
</dbReference>
<keyword evidence="2" id="KW-0255">Endonuclease</keyword>
<dbReference type="Proteomes" id="UP000286351">
    <property type="component" value="Unassembled WGS sequence"/>
</dbReference>
<dbReference type="InterPro" id="IPR002711">
    <property type="entry name" value="HNH"/>
</dbReference>
<dbReference type="GO" id="GO:0008270">
    <property type="term" value="F:zinc ion binding"/>
    <property type="evidence" value="ECO:0007669"/>
    <property type="project" value="InterPro"/>
</dbReference>